<evidence type="ECO:0000259" key="1">
    <source>
        <dbReference type="Pfam" id="PF02814"/>
    </source>
</evidence>
<reference evidence="3 4" key="1">
    <citation type="submission" date="2020-10" db="EMBL/GenBank/DDBJ databases">
        <title>Wide distribution of Phycisphaera-like planctomycetes from WD2101 soil group in peatlands and genome analysis of the first cultivated representative.</title>
        <authorList>
            <person name="Dedysh S.N."/>
            <person name="Beletsky A.V."/>
            <person name="Ivanova A."/>
            <person name="Kulichevskaya I.S."/>
            <person name="Suzina N.E."/>
            <person name="Philippov D.A."/>
            <person name="Rakitin A.L."/>
            <person name="Mardanov A.V."/>
            <person name="Ravin N.V."/>
        </authorList>
    </citation>
    <scope>NUCLEOTIDE SEQUENCE [LARGE SCALE GENOMIC DNA]</scope>
    <source>
        <strain evidence="3 4">M1803</strain>
    </source>
</reference>
<sequence>MTSLLCDQVLCPFDGVADARLDHLDLRWDECHRRASVKTTRAGRSVRLILRLGVALRDGDVIADTPECLLVVRVVPCQVLVVRPASAREAALASLELGNLHVPVEVTDTEILTPADGPAMGALSRRGIAYGVETRLFQPTAISGVTWNVAGDGAGITINSPARIRSTP</sequence>
<dbReference type="AlphaFoldDB" id="A0A7M2WQC1"/>
<dbReference type="GO" id="GO:0016151">
    <property type="term" value="F:nickel cation binding"/>
    <property type="evidence" value="ECO:0007669"/>
    <property type="project" value="InterPro"/>
</dbReference>
<dbReference type="EMBL" id="CP063458">
    <property type="protein sequence ID" value="QOV87442.1"/>
    <property type="molecule type" value="Genomic_DNA"/>
</dbReference>
<protein>
    <recommendedName>
        <fullName evidence="5">Urease accessory protein UreE</fullName>
    </recommendedName>
</protein>
<feature type="domain" description="UreE urease accessory N-terminal" evidence="1">
    <location>
        <begin position="16"/>
        <end position="63"/>
    </location>
</feature>
<dbReference type="Gene3D" id="2.60.260.20">
    <property type="entry name" value="Urease metallochaperone UreE, N-terminal domain"/>
    <property type="match status" value="1"/>
</dbReference>
<dbReference type="InterPro" id="IPR007864">
    <property type="entry name" value="UreE_C_dom"/>
</dbReference>
<evidence type="ECO:0000259" key="2">
    <source>
        <dbReference type="Pfam" id="PF05194"/>
    </source>
</evidence>
<evidence type="ECO:0000313" key="3">
    <source>
        <dbReference type="EMBL" id="QOV87442.1"/>
    </source>
</evidence>
<dbReference type="Pfam" id="PF02814">
    <property type="entry name" value="UreE_N"/>
    <property type="match status" value="1"/>
</dbReference>
<dbReference type="GO" id="GO:0019627">
    <property type="term" value="P:urea metabolic process"/>
    <property type="evidence" value="ECO:0007669"/>
    <property type="project" value="InterPro"/>
</dbReference>
<dbReference type="SUPFAM" id="SSF69287">
    <property type="entry name" value="Urease metallochaperone UreE, N-terminal domain"/>
    <property type="match status" value="1"/>
</dbReference>
<evidence type="ECO:0000313" key="4">
    <source>
        <dbReference type="Proteomes" id="UP000593765"/>
    </source>
</evidence>
<dbReference type="Gene3D" id="3.30.70.790">
    <property type="entry name" value="UreE, C-terminal domain"/>
    <property type="match status" value="1"/>
</dbReference>
<keyword evidence="4" id="KW-1185">Reference proteome</keyword>
<dbReference type="GO" id="GO:0065003">
    <property type="term" value="P:protein-containing complex assembly"/>
    <property type="evidence" value="ECO:0007669"/>
    <property type="project" value="InterPro"/>
</dbReference>
<dbReference type="Pfam" id="PF05194">
    <property type="entry name" value="UreE_C"/>
    <property type="match status" value="1"/>
</dbReference>
<dbReference type="Proteomes" id="UP000593765">
    <property type="component" value="Chromosome"/>
</dbReference>
<dbReference type="KEGG" id="hbs:IPV69_14200"/>
<accession>A0A7M2WQC1</accession>
<proteinExistence type="predicted"/>
<dbReference type="InterPro" id="IPR036118">
    <property type="entry name" value="UreE_N_sf"/>
</dbReference>
<evidence type="ECO:0008006" key="5">
    <source>
        <dbReference type="Google" id="ProtNLM"/>
    </source>
</evidence>
<feature type="domain" description="Urease accessory protein UreE C-terminal" evidence="2">
    <location>
        <begin position="78"/>
        <end position="140"/>
    </location>
</feature>
<dbReference type="SUPFAM" id="SSF69737">
    <property type="entry name" value="Urease metallochaperone UreE, C-terminal domain"/>
    <property type="match status" value="1"/>
</dbReference>
<organism evidence="3 4">
    <name type="scientific">Humisphaera borealis</name>
    <dbReference type="NCBI Taxonomy" id="2807512"/>
    <lineage>
        <taxon>Bacteria</taxon>
        <taxon>Pseudomonadati</taxon>
        <taxon>Planctomycetota</taxon>
        <taxon>Phycisphaerae</taxon>
        <taxon>Tepidisphaerales</taxon>
        <taxon>Tepidisphaeraceae</taxon>
        <taxon>Humisphaera</taxon>
    </lineage>
</organism>
<name>A0A7M2WQC1_9BACT</name>
<dbReference type="InterPro" id="IPR004029">
    <property type="entry name" value="UreE_N"/>
</dbReference>
<gene>
    <name evidence="3" type="ORF">IPV69_14200</name>
</gene>
<dbReference type="RefSeq" id="WP_206290343.1">
    <property type="nucleotide sequence ID" value="NZ_CP063458.1"/>
</dbReference>